<organism evidence="3 4">
    <name type="scientific">Marinicella pacifica</name>
    <dbReference type="NCBI Taxonomy" id="1171543"/>
    <lineage>
        <taxon>Bacteria</taxon>
        <taxon>Pseudomonadati</taxon>
        <taxon>Pseudomonadota</taxon>
        <taxon>Gammaproteobacteria</taxon>
        <taxon>Lysobacterales</taxon>
        <taxon>Marinicellaceae</taxon>
        <taxon>Marinicella</taxon>
    </lineage>
</organism>
<reference evidence="3" key="2">
    <citation type="submission" date="2020-09" db="EMBL/GenBank/DDBJ databases">
        <authorList>
            <person name="Sun Q."/>
            <person name="Zhou Y."/>
        </authorList>
    </citation>
    <scope>NUCLEOTIDE SEQUENCE</scope>
    <source>
        <strain evidence="3">CGMCC 1.12181</strain>
    </source>
</reference>
<dbReference type="EMBL" id="BMEO01000001">
    <property type="protein sequence ID" value="GGF86066.1"/>
    <property type="molecule type" value="Genomic_DNA"/>
</dbReference>
<dbReference type="SMART" id="SM00271">
    <property type="entry name" value="DnaJ"/>
    <property type="match status" value="1"/>
</dbReference>
<dbReference type="RefSeq" id="WP_188363982.1">
    <property type="nucleotide sequence ID" value="NZ_BAABJF010000011.1"/>
</dbReference>
<gene>
    <name evidence="3" type="primary">djlA</name>
    <name evidence="3" type="ORF">GCM10011365_03920</name>
</gene>
<proteinExistence type="predicted"/>
<feature type="domain" description="J" evidence="2">
    <location>
        <begin position="197"/>
        <end position="261"/>
    </location>
</feature>
<keyword evidence="1" id="KW-0143">Chaperone</keyword>
<sequence length="262" mass="30196">MGILIGGLIGYRLGGFIGMLLGAWLGHQVTQFISGDRRFTKQNRSAIQHSFFKALFVSMGKLAKLDGVVSRQEIDRAEIIMNKMKLTPELRQQAINYFNLGKQAHYKIERDLTDFRQKSRTSLSLKQFFLEMLIDMATVDGDIDNAEQHLIEQICQLIGYPLAMLHAMFKMRSSSYYQQHDNQNHRQDQTRPASLNDPYRVLGVAKTADKQTVRRAYKKLMSQHHPDKLVSKGLPPEMMKVAEEKAKNIQLAWEEIKDLRGW</sequence>
<dbReference type="InterPro" id="IPR007791">
    <property type="entry name" value="DjlA_N"/>
</dbReference>
<evidence type="ECO:0000259" key="2">
    <source>
        <dbReference type="PROSITE" id="PS50076"/>
    </source>
</evidence>
<keyword evidence="4" id="KW-1185">Reference proteome</keyword>
<dbReference type="Pfam" id="PF00226">
    <property type="entry name" value="DnaJ"/>
    <property type="match status" value="1"/>
</dbReference>
<dbReference type="InterPro" id="IPR001623">
    <property type="entry name" value="DnaJ_domain"/>
</dbReference>
<dbReference type="InterPro" id="IPR029024">
    <property type="entry name" value="TerB-like"/>
</dbReference>
<evidence type="ECO:0000313" key="3">
    <source>
        <dbReference type="EMBL" id="GGF86066.1"/>
    </source>
</evidence>
<dbReference type="Gene3D" id="1.10.287.110">
    <property type="entry name" value="DnaJ domain"/>
    <property type="match status" value="1"/>
</dbReference>
<dbReference type="Pfam" id="PF05099">
    <property type="entry name" value="TerB"/>
    <property type="match status" value="1"/>
</dbReference>
<protein>
    <submittedName>
        <fullName evidence="3">Co-chaperone protein DjlA</fullName>
    </submittedName>
</protein>
<dbReference type="InterPro" id="IPR050817">
    <property type="entry name" value="DjlA_DnaK_co-chaperone"/>
</dbReference>
<dbReference type="AlphaFoldDB" id="A0A917FJG0"/>
<dbReference type="Proteomes" id="UP000605253">
    <property type="component" value="Unassembled WGS sequence"/>
</dbReference>
<comment type="caution">
    <text evidence="3">The sequence shown here is derived from an EMBL/GenBank/DDBJ whole genome shotgun (WGS) entry which is preliminary data.</text>
</comment>
<dbReference type="SUPFAM" id="SSF158682">
    <property type="entry name" value="TerB-like"/>
    <property type="match status" value="1"/>
</dbReference>
<dbReference type="InterPro" id="IPR036869">
    <property type="entry name" value="J_dom_sf"/>
</dbReference>
<dbReference type="PROSITE" id="PS50076">
    <property type="entry name" value="DNAJ_2"/>
    <property type="match status" value="1"/>
</dbReference>
<evidence type="ECO:0000313" key="4">
    <source>
        <dbReference type="Proteomes" id="UP000605253"/>
    </source>
</evidence>
<dbReference type="PRINTS" id="PR00625">
    <property type="entry name" value="JDOMAIN"/>
</dbReference>
<dbReference type="CDD" id="cd06257">
    <property type="entry name" value="DnaJ"/>
    <property type="match status" value="1"/>
</dbReference>
<evidence type="ECO:0000256" key="1">
    <source>
        <dbReference type="ARBA" id="ARBA00023186"/>
    </source>
</evidence>
<dbReference type="Gene3D" id="1.10.3680.10">
    <property type="entry name" value="TerB-like"/>
    <property type="match status" value="1"/>
</dbReference>
<dbReference type="NCBIfam" id="NF006948">
    <property type="entry name" value="PRK09430.1"/>
    <property type="match status" value="1"/>
</dbReference>
<accession>A0A917FJG0</accession>
<dbReference type="CDD" id="cd07316">
    <property type="entry name" value="terB_like_DjlA"/>
    <property type="match status" value="1"/>
</dbReference>
<reference evidence="3" key="1">
    <citation type="journal article" date="2014" name="Int. J. Syst. Evol. Microbiol.">
        <title>Complete genome sequence of Corynebacterium casei LMG S-19264T (=DSM 44701T), isolated from a smear-ripened cheese.</title>
        <authorList>
            <consortium name="US DOE Joint Genome Institute (JGI-PGF)"/>
            <person name="Walter F."/>
            <person name="Albersmeier A."/>
            <person name="Kalinowski J."/>
            <person name="Ruckert C."/>
        </authorList>
    </citation>
    <scope>NUCLEOTIDE SEQUENCE</scope>
    <source>
        <strain evidence="3">CGMCC 1.12181</strain>
    </source>
</reference>
<dbReference type="SUPFAM" id="SSF46565">
    <property type="entry name" value="Chaperone J-domain"/>
    <property type="match status" value="1"/>
</dbReference>
<name>A0A917FJG0_9GAMM</name>
<dbReference type="PANTHER" id="PTHR24074">
    <property type="entry name" value="CO-CHAPERONE PROTEIN DJLA"/>
    <property type="match status" value="1"/>
</dbReference>